<dbReference type="GO" id="GO:0005634">
    <property type="term" value="C:nucleus"/>
    <property type="evidence" value="ECO:0007669"/>
    <property type="project" value="InterPro"/>
</dbReference>
<feature type="binding site" evidence="6">
    <location>
        <position position="126"/>
    </location>
    <ligand>
        <name>Zn(2+)</name>
        <dbReference type="ChEBI" id="CHEBI:29105"/>
    </ligand>
</feature>
<feature type="binding site" evidence="6">
    <location>
        <position position="129"/>
    </location>
    <ligand>
        <name>Zn(2+)</name>
        <dbReference type="ChEBI" id="CHEBI:29105"/>
    </ligand>
</feature>
<evidence type="ECO:0000256" key="5">
    <source>
        <dbReference type="PROSITE-ProRule" id="PRU00309"/>
    </source>
</evidence>
<dbReference type="AlphaFoldDB" id="A0A0T6BAX0"/>
<evidence type="ECO:0000313" key="11">
    <source>
        <dbReference type="Proteomes" id="UP000051574"/>
    </source>
</evidence>
<dbReference type="Proteomes" id="UP000051574">
    <property type="component" value="Unassembled WGS sequence"/>
</dbReference>
<feature type="non-terminal residue" evidence="10">
    <location>
        <position position="229"/>
    </location>
</feature>
<feature type="domain" description="ZAD" evidence="9">
    <location>
        <begin position="124"/>
        <end position="196"/>
    </location>
</feature>
<evidence type="ECO:0000256" key="7">
    <source>
        <dbReference type="SAM" id="MobiDB-lite"/>
    </source>
</evidence>
<gene>
    <name evidence="10" type="ORF">AMK59_2032</name>
</gene>
<accession>A0A0T6BAX0</accession>
<organism evidence="10 11">
    <name type="scientific">Oryctes borbonicus</name>
    <dbReference type="NCBI Taxonomy" id="1629725"/>
    <lineage>
        <taxon>Eukaryota</taxon>
        <taxon>Metazoa</taxon>
        <taxon>Ecdysozoa</taxon>
        <taxon>Arthropoda</taxon>
        <taxon>Hexapoda</taxon>
        <taxon>Insecta</taxon>
        <taxon>Pterygota</taxon>
        <taxon>Neoptera</taxon>
        <taxon>Endopterygota</taxon>
        <taxon>Coleoptera</taxon>
        <taxon>Polyphaga</taxon>
        <taxon>Scarabaeiformia</taxon>
        <taxon>Scarabaeidae</taxon>
        <taxon>Dynastinae</taxon>
        <taxon>Oryctes</taxon>
    </lineage>
</organism>
<comment type="caution">
    <text evidence="10">The sequence shown here is derived from an EMBL/GenBank/DDBJ whole genome shotgun (WGS) entry which is preliminary data.</text>
</comment>
<evidence type="ECO:0000259" key="9">
    <source>
        <dbReference type="PROSITE" id="PS51915"/>
    </source>
</evidence>
<dbReference type="GO" id="GO:0008270">
    <property type="term" value="F:zinc ion binding"/>
    <property type="evidence" value="ECO:0007669"/>
    <property type="project" value="UniProtKB-UniRule"/>
</dbReference>
<keyword evidence="11" id="KW-1185">Reference proteome</keyword>
<reference evidence="10 11" key="1">
    <citation type="submission" date="2015-09" db="EMBL/GenBank/DDBJ databases">
        <title>Draft genome of the scarab beetle Oryctes borbonicus.</title>
        <authorList>
            <person name="Meyer J.M."/>
            <person name="Markov G.V."/>
            <person name="Baskaran P."/>
            <person name="Herrmann M."/>
            <person name="Sommer R.J."/>
            <person name="Roedelsperger C."/>
        </authorList>
    </citation>
    <scope>NUCLEOTIDE SEQUENCE [LARGE SCALE GENOMIC DNA]</scope>
    <source>
        <strain evidence="10">OB123</strain>
        <tissue evidence="10">Whole animal</tissue>
    </source>
</reference>
<feature type="binding site" evidence="6">
    <location>
        <position position="172"/>
    </location>
    <ligand>
        <name>Zn(2+)</name>
        <dbReference type="ChEBI" id="CHEBI:29105"/>
    </ligand>
</feature>
<evidence type="ECO:0000256" key="4">
    <source>
        <dbReference type="ARBA" id="ARBA00023125"/>
    </source>
</evidence>
<dbReference type="SUPFAM" id="SSF57716">
    <property type="entry name" value="Glucocorticoid receptor-like (DNA-binding domain)"/>
    <property type="match status" value="2"/>
</dbReference>
<evidence type="ECO:0000256" key="2">
    <source>
        <dbReference type="ARBA" id="ARBA00022771"/>
    </source>
</evidence>
<sequence>MPTLNLPRMSGEQTSEDANSEEDVILVGESVPNKKCGVVNCKSQTKIMFDFPSYQNDNKMYLEWVSFCDNDKLKNMQPEELNKSYGICDVHFKDGIMAFAGVTPMIQAPSNGLQTTDEIYVASRLCRLCFDVGGVDMFSCRYHNKLLKDIVKMFIPIQIKEEDVSKLICEACKSAIMKFYDFQERSLEVNKFFESISNEVTNNTDEIMSQETDDVPVVEITDDEDPEAI</sequence>
<dbReference type="SMART" id="SM00868">
    <property type="entry name" value="zf-AD"/>
    <property type="match status" value="1"/>
</dbReference>
<dbReference type="Pfam" id="PF05485">
    <property type="entry name" value="THAP"/>
    <property type="match status" value="1"/>
</dbReference>
<evidence type="ECO:0000256" key="1">
    <source>
        <dbReference type="ARBA" id="ARBA00022723"/>
    </source>
</evidence>
<dbReference type="PROSITE" id="PS50950">
    <property type="entry name" value="ZF_THAP"/>
    <property type="match status" value="1"/>
</dbReference>
<feature type="binding site" evidence="6">
    <location>
        <position position="169"/>
    </location>
    <ligand>
        <name>Zn(2+)</name>
        <dbReference type="ChEBI" id="CHEBI:29105"/>
    </ligand>
</feature>
<proteinExistence type="predicted"/>
<keyword evidence="3 6" id="KW-0862">Zinc</keyword>
<keyword evidence="4 5" id="KW-0238">DNA-binding</keyword>
<dbReference type="OrthoDB" id="8922241at2759"/>
<evidence type="ECO:0000259" key="8">
    <source>
        <dbReference type="PROSITE" id="PS50950"/>
    </source>
</evidence>
<name>A0A0T6BAX0_9SCAR</name>
<dbReference type="Pfam" id="PF07776">
    <property type="entry name" value="zf-AD"/>
    <property type="match status" value="1"/>
</dbReference>
<dbReference type="InterPro" id="IPR006612">
    <property type="entry name" value="THAP_Znf"/>
</dbReference>
<feature type="region of interest" description="Disordered" evidence="7">
    <location>
        <begin position="1"/>
        <end position="20"/>
    </location>
</feature>
<evidence type="ECO:0000256" key="3">
    <source>
        <dbReference type="ARBA" id="ARBA00022833"/>
    </source>
</evidence>
<protein>
    <submittedName>
        <fullName evidence="10">Zinc-finger associated domain containing protein</fullName>
    </submittedName>
</protein>
<keyword evidence="2 5" id="KW-0863">Zinc-finger</keyword>
<feature type="domain" description="THAP-type" evidence="8">
    <location>
        <begin position="31"/>
        <end position="107"/>
    </location>
</feature>
<dbReference type="InterPro" id="IPR012934">
    <property type="entry name" value="Znf_AD"/>
</dbReference>
<dbReference type="EMBL" id="LJIG01002593">
    <property type="protein sequence ID" value="KRT84347.1"/>
    <property type="molecule type" value="Genomic_DNA"/>
</dbReference>
<dbReference type="Gene3D" id="3.40.1800.20">
    <property type="match status" value="1"/>
</dbReference>
<dbReference type="PROSITE" id="PS51915">
    <property type="entry name" value="ZAD"/>
    <property type="match status" value="1"/>
</dbReference>
<evidence type="ECO:0000256" key="6">
    <source>
        <dbReference type="PROSITE-ProRule" id="PRU01263"/>
    </source>
</evidence>
<dbReference type="GO" id="GO:0003677">
    <property type="term" value="F:DNA binding"/>
    <property type="evidence" value="ECO:0007669"/>
    <property type="project" value="UniProtKB-UniRule"/>
</dbReference>
<keyword evidence="1 6" id="KW-0479">Metal-binding</keyword>
<evidence type="ECO:0000313" key="10">
    <source>
        <dbReference type="EMBL" id="KRT84347.1"/>
    </source>
</evidence>